<dbReference type="AlphaFoldDB" id="A0A5M6IUT0"/>
<evidence type="ECO:0000259" key="3">
    <source>
        <dbReference type="PROSITE" id="PS50110"/>
    </source>
</evidence>
<dbReference type="Gene3D" id="3.40.50.2300">
    <property type="match status" value="1"/>
</dbReference>
<dbReference type="Proteomes" id="UP000325255">
    <property type="component" value="Unassembled WGS sequence"/>
</dbReference>
<dbReference type="InterPro" id="IPR001789">
    <property type="entry name" value="Sig_transdc_resp-reg_receiver"/>
</dbReference>
<dbReference type="Pfam" id="PF00072">
    <property type="entry name" value="Response_reg"/>
    <property type="match status" value="1"/>
</dbReference>
<evidence type="ECO:0000256" key="1">
    <source>
        <dbReference type="ARBA" id="ARBA00022553"/>
    </source>
</evidence>
<reference evidence="4 5" key="1">
    <citation type="submission" date="2019-09" db="EMBL/GenBank/DDBJ databases">
        <title>Genome sequence of Rhodovastum atsumiense, a diverse member of the Acetobacteraceae family of non-sulfur purple photosynthetic bacteria.</title>
        <authorList>
            <person name="Meyer T."/>
            <person name="Kyndt J."/>
        </authorList>
    </citation>
    <scope>NUCLEOTIDE SEQUENCE [LARGE SCALE GENOMIC DNA]</scope>
    <source>
        <strain evidence="4 5">DSM 21279</strain>
    </source>
</reference>
<comment type="caution">
    <text evidence="4">The sequence shown here is derived from an EMBL/GenBank/DDBJ whole genome shotgun (WGS) entry which is preliminary data.</text>
</comment>
<dbReference type="PROSITE" id="PS50110">
    <property type="entry name" value="RESPONSE_REGULATORY"/>
    <property type="match status" value="1"/>
</dbReference>
<dbReference type="InterPro" id="IPR011006">
    <property type="entry name" value="CheY-like_superfamily"/>
</dbReference>
<sequence>MASILLIEDVPAVLLSLRLILQGKGHQVTDATNGAEAVELLRVTRFDLVITDIWMAGASGVDVIREGRRHSPPTRFLGITGGNPNVSGQVEEPHPDRYGADLLLRKPFKREALLSAVEQLLRPS</sequence>
<evidence type="ECO:0000313" key="5">
    <source>
        <dbReference type="Proteomes" id="UP000325255"/>
    </source>
</evidence>
<evidence type="ECO:0000313" key="4">
    <source>
        <dbReference type="EMBL" id="KAA5611165.1"/>
    </source>
</evidence>
<name>A0A5M6IUT0_9PROT</name>
<dbReference type="SMART" id="SM00448">
    <property type="entry name" value="REC"/>
    <property type="match status" value="1"/>
</dbReference>
<protein>
    <submittedName>
        <fullName evidence="4">Response regulator</fullName>
    </submittedName>
</protein>
<accession>A0A5M6IUT0</accession>
<dbReference type="PANTHER" id="PTHR44591:SF3">
    <property type="entry name" value="RESPONSE REGULATORY DOMAIN-CONTAINING PROTEIN"/>
    <property type="match status" value="1"/>
</dbReference>
<organism evidence="4 5">
    <name type="scientific">Rhodovastum atsumiense</name>
    <dbReference type="NCBI Taxonomy" id="504468"/>
    <lineage>
        <taxon>Bacteria</taxon>
        <taxon>Pseudomonadati</taxon>
        <taxon>Pseudomonadota</taxon>
        <taxon>Alphaproteobacteria</taxon>
        <taxon>Acetobacterales</taxon>
        <taxon>Acetobacteraceae</taxon>
        <taxon>Rhodovastum</taxon>
    </lineage>
</organism>
<dbReference type="SUPFAM" id="SSF52172">
    <property type="entry name" value="CheY-like"/>
    <property type="match status" value="1"/>
</dbReference>
<evidence type="ECO:0000256" key="2">
    <source>
        <dbReference type="PROSITE-ProRule" id="PRU00169"/>
    </source>
</evidence>
<feature type="modified residue" description="4-aspartylphosphate" evidence="2">
    <location>
        <position position="52"/>
    </location>
</feature>
<proteinExistence type="predicted"/>
<feature type="domain" description="Response regulatory" evidence="3">
    <location>
        <begin position="3"/>
        <end position="121"/>
    </location>
</feature>
<dbReference type="CDD" id="cd00156">
    <property type="entry name" value="REC"/>
    <property type="match status" value="1"/>
</dbReference>
<keyword evidence="5" id="KW-1185">Reference proteome</keyword>
<dbReference type="GO" id="GO:0000160">
    <property type="term" value="P:phosphorelay signal transduction system"/>
    <property type="evidence" value="ECO:0007669"/>
    <property type="project" value="InterPro"/>
</dbReference>
<gene>
    <name evidence="4" type="ORF">F1189_15455</name>
</gene>
<dbReference type="RefSeq" id="WP_150041728.1">
    <property type="nucleotide sequence ID" value="NZ_OW485601.1"/>
</dbReference>
<dbReference type="InterPro" id="IPR050595">
    <property type="entry name" value="Bact_response_regulator"/>
</dbReference>
<dbReference type="OrthoDB" id="9800897at2"/>
<keyword evidence="1 2" id="KW-0597">Phosphoprotein</keyword>
<dbReference type="EMBL" id="VWPK01000023">
    <property type="protein sequence ID" value="KAA5611165.1"/>
    <property type="molecule type" value="Genomic_DNA"/>
</dbReference>
<dbReference type="PANTHER" id="PTHR44591">
    <property type="entry name" value="STRESS RESPONSE REGULATOR PROTEIN 1"/>
    <property type="match status" value="1"/>
</dbReference>